<comment type="caution">
    <text evidence="1">The sequence shown here is derived from an EMBL/GenBank/DDBJ whole genome shotgun (WGS) entry which is preliminary data.</text>
</comment>
<dbReference type="InterPro" id="IPR011006">
    <property type="entry name" value="CheY-like_superfamily"/>
</dbReference>
<evidence type="ECO:0000313" key="2">
    <source>
        <dbReference type="Proteomes" id="UP001165283"/>
    </source>
</evidence>
<organism evidence="1 2">
    <name type="scientific">Pseudonocardia humida</name>
    <dbReference type="NCBI Taxonomy" id="2800819"/>
    <lineage>
        <taxon>Bacteria</taxon>
        <taxon>Bacillati</taxon>
        <taxon>Actinomycetota</taxon>
        <taxon>Actinomycetes</taxon>
        <taxon>Pseudonocardiales</taxon>
        <taxon>Pseudonocardiaceae</taxon>
        <taxon>Pseudonocardia</taxon>
    </lineage>
</organism>
<evidence type="ECO:0000313" key="1">
    <source>
        <dbReference type="EMBL" id="MCO1657168.1"/>
    </source>
</evidence>
<keyword evidence="2" id="KW-1185">Reference proteome</keyword>
<accession>A0ABT1A2J6</accession>
<dbReference type="EMBL" id="JAGSOV010000040">
    <property type="protein sequence ID" value="MCO1657168.1"/>
    <property type="molecule type" value="Genomic_DNA"/>
</dbReference>
<name>A0ABT1A2J6_9PSEU</name>
<gene>
    <name evidence="1" type="ORF">KDL28_19090</name>
</gene>
<sequence length="207" mass="21954">MARPSVVLIDDHPVVLAGMRTWFRRAGIAVLATGGTPDVAWRSPGAAADVVVLDPHPAGRAEPGRADLDRLVAGGRRVVVHTTHHDEGAGARCCRVGGAVVAKARGEAHLVAAVLAAAGHRPGPAPSRSPALPRPRLTARERDVLLTWLRCESKRTTATLCHVSPRTVEGYIDRVRLRYAEVGRPAPTKASLVARALQDGLLTLDDL</sequence>
<reference evidence="1" key="1">
    <citation type="submission" date="2021-04" db="EMBL/GenBank/DDBJ databases">
        <title>Pseudonocardia sp. nov., isolated from sandy soil of mangrove forest.</title>
        <authorList>
            <person name="Zan Z."/>
            <person name="Huang R."/>
            <person name="Liu W."/>
        </authorList>
    </citation>
    <scope>NUCLEOTIDE SEQUENCE</scope>
    <source>
        <strain evidence="1">S2-4</strain>
    </source>
</reference>
<dbReference type="SUPFAM" id="SSF46894">
    <property type="entry name" value="C-terminal effector domain of the bipartite response regulators"/>
    <property type="match status" value="1"/>
</dbReference>
<dbReference type="SUPFAM" id="SSF52172">
    <property type="entry name" value="CheY-like"/>
    <property type="match status" value="1"/>
</dbReference>
<dbReference type="InterPro" id="IPR036388">
    <property type="entry name" value="WH-like_DNA-bd_sf"/>
</dbReference>
<dbReference type="Gene3D" id="1.10.10.10">
    <property type="entry name" value="Winged helix-like DNA-binding domain superfamily/Winged helix DNA-binding domain"/>
    <property type="match status" value="1"/>
</dbReference>
<dbReference type="InterPro" id="IPR016032">
    <property type="entry name" value="Sig_transdc_resp-reg_C-effctor"/>
</dbReference>
<dbReference type="Proteomes" id="UP001165283">
    <property type="component" value="Unassembled WGS sequence"/>
</dbReference>
<protein>
    <submittedName>
        <fullName evidence="1">Response regulator transcription factor</fullName>
    </submittedName>
</protein>
<proteinExistence type="predicted"/>